<evidence type="ECO:0000313" key="3">
    <source>
        <dbReference type="Proteomes" id="UP001521116"/>
    </source>
</evidence>
<dbReference type="Proteomes" id="UP001521116">
    <property type="component" value="Unassembled WGS sequence"/>
</dbReference>
<name>A0ABR3STT1_9PEZI</name>
<dbReference type="PANTHER" id="PTHR33112">
    <property type="entry name" value="DOMAIN PROTEIN, PUTATIVE-RELATED"/>
    <property type="match status" value="1"/>
</dbReference>
<protein>
    <recommendedName>
        <fullName evidence="1">Heterokaryon incompatibility domain-containing protein</fullName>
    </recommendedName>
</protein>
<proteinExistence type="predicted"/>
<accession>A0ABR3STT1</accession>
<evidence type="ECO:0000313" key="2">
    <source>
        <dbReference type="EMBL" id="KAL1629668.1"/>
    </source>
</evidence>
<dbReference type="InterPro" id="IPR010730">
    <property type="entry name" value="HET"/>
</dbReference>
<evidence type="ECO:0000259" key="1">
    <source>
        <dbReference type="Pfam" id="PF06985"/>
    </source>
</evidence>
<sequence>METFRDAVIFASHLENVRFIWIDSLCIVQRSDDDRTRLHEEDWNWQSALMDNIYHHSYLNISAASSVDSSGGLFFPRNSDLLREEEINLNVGLLPDVRVYDDYSKGRAIRCIKAGFRSIFDCIREVSRQSQRIRCTIHTPSLWEDLIERAQVNTRGWVYQERLLAPRVLYFCGTQIAWECSEVDCCESYVDGVPSLRFKTGRTGGVALEDSLKSLDSEKSGKLLREARLRGLEDPDKDLPGLYTYELWKQIVEVYSGKTLSCPGDKLIALSGIAKHFFDQKLAASLFSAEDDHPYIVGFWRTYLESQLLWYVNPIFDHGRFYNEAERHSWRAPSFSWAALDVPQGIKYGDFTDQDVLFQVLDVNLRYKDARNKFGMVEAADCYLLLNGRMREIELRNNDSALRHWDFVDADKPENPSPEEQPHVNS</sequence>
<dbReference type="Pfam" id="PF06985">
    <property type="entry name" value="HET"/>
    <property type="match status" value="1"/>
</dbReference>
<dbReference type="EMBL" id="JAJVDC020000053">
    <property type="protein sequence ID" value="KAL1629668.1"/>
    <property type="molecule type" value="Genomic_DNA"/>
</dbReference>
<keyword evidence="3" id="KW-1185">Reference proteome</keyword>
<gene>
    <name evidence="2" type="ORF">SLS56_005321</name>
</gene>
<organism evidence="2 3">
    <name type="scientific">Neofusicoccum ribis</name>
    <dbReference type="NCBI Taxonomy" id="45134"/>
    <lineage>
        <taxon>Eukaryota</taxon>
        <taxon>Fungi</taxon>
        <taxon>Dikarya</taxon>
        <taxon>Ascomycota</taxon>
        <taxon>Pezizomycotina</taxon>
        <taxon>Dothideomycetes</taxon>
        <taxon>Dothideomycetes incertae sedis</taxon>
        <taxon>Botryosphaeriales</taxon>
        <taxon>Botryosphaeriaceae</taxon>
        <taxon>Neofusicoccum</taxon>
    </lineage>
</organism>
<comment type="caution">
    <text evidence="2">The sequence shown here is derived from an EMBL/GenBank/DDBJ whole genome shotgun (WGS) entry which is preliminary data.</text>
</comment>
<reference evidence="2 3" key="1">
    <citation type="submission" date="2024-02" db="EMBL/GenBank/DDBJ databases">
        <title>De novo assembly and annotation of 12 fungi associated with fruit tree decline syndrome in Ontario, Canada.</title>
        <authorList>
            <person name="Sulman M."/>
            <person name="Ellouze W."/>
            <person name="Ilyukhin E."/>
        </authorList>
    </citation>
    <scope>NUCLEOTIDE SEQUENCE [LARGE SCALE GENOMIC DNA]</scope>
    <source>
        <strain evidence="2 3">M1-105</strain>
    </source>
</reference>
<feature type="domain" description="Heterokaryon incompatibility" evidence="1">
    <location>
        <begin position="2"/>
        <end position="161"/>
    </location>
</feature>
<dbReference type="PANTHER" id="PTHR33112:SF10">
    <property type="entry name" value="TOL"/>
    <property type="match status" value="1"/>
</dbReference>